<sequence>MRYRVNLHFDGAPRLSVERHPSGVTWMALHDSAHAQETDAQYVAIFAQVIPGEGLNRAVHAFNSAIDAAFPGITRREPPEAAE</sequence>
<accession>A0AA48M2Z2</accession>
<proteinExistence type="predicted"/>
<dbReference type="EMBL" id="OY288114">
    <property type="protein sequence ID" value="CAJ0889109.1"/>
    <property type="molecule type" value="Genomic_DNA"/>
</dbReference>
<name>A0AA48M2Z2_9ZZZZ</name>
<dbReference type="AlphaFoldDB" id="A0AA48M2Z2"/>
<organism evidence="1">
    <name type="scientific">freshwater sediment metagenome</name>
    <dbReference type="NCBI Taxonomy" id="556182"/>
    <lineage>
        <taxon>unclassified sequences</taxon>
        <taxon>metagenomes</taxon>
        <taxon>ecological metagenomes</taxon>
    </lineage>
</organism>
<protein>
    <submittedName>
        <fullName evidence="1">Uncharacterized protein</fullName>
    </submittedName>
</protein>
<gene>
    <name evidence="1" type="ORF">AMST5_03935</name>
</gene>
<reference evidence="1" key="1">
    <citation type="submission" date="2023-07" db="EMBL/GenBank/DDBJ databases">
        <authorList>
            <person name="Pelsma A.J. K."/>
        </authorList>
    </citation>
    <scope>NUCLEOTIDE SEQUENCE</scope>
</reference>
<evidence type="ECO:0000313" key="1">
    <source>
        <dbReference type="EMBL" id="CAJ0889109.1"/>
    </source>
</evidence>